<keyword evidence="2" id="KW-1185">Reference proteome</keyword>
<sequence length="60" mass="6792">MLCVQDYPHSQSICKKKDYLCVCVEDGTHYFCGPWALNVVDITPLEPRFTTLSIIIMVVG</sequence>
<dbReference type="AlphaFoldDB" id="A0A9N9I4N2"/>
<name>A0A9N9I4N2_9GLOM</name>
<evidence type="ECO:0000313" key="2">
    <source>
        <dbReference type="Proteomes" id="UP000789405"/>
    </source>
</evidence>
<organism evidence="1 2">
    <name type="scientific">Dentiscutata erythropus</name>
    <dbReference type="NCBI Taxonomy" id="1348616"/>
    <lineage>
        <taxon>Eukaryota</taxon>
        <taxon>Fungi</taxon>
        <taxon>Fungi incertae sedis</taxon>
        <taxon>Mucoromycota</taxon>
        <taxon>Glomeromycotina</taxon>
        <taxon>Glomeromycetes</taxon>
        <taxon>Diversisporales</taxon>
        <taxon>Gigasporaceae</taxon>
        <taxon>Dentiscutata</taxon>
    </lineage>
</organism>
<protein>
    <submittedName>
        <fullName evidence="1">24980_t:CDS:1</fullName>
    </submittedName>
</protein>
<proteinExistence type="predicted"/>
<comment type="caution">
    <text evidence="1">The sequence shown here is derived from an EMBL/GenBank/DDBJ whole genome shotgun (WGS) entry which is preliminary data.</text>
</comment>
<reference evidence="1" key="1">
    <citation type="submission" date="2021-06" db="EMBL/GenBank/DDBJ databases">
        <authorList>
            <person name="Kallberg Y."/>
            <person name="Tangrot J."/>
            <person name="Rosling A."/>
        </authorList>
    </citation>
    <scope>NUCLEOTIDE SEQUENCE</scope>
    <source>
        <strain evidence="1">MA453B</strain>
    </source>
</reference>
<gene>
    <name evidence="1" type="ORF">DERYTH_LOCUS14266</name>
</gene>
<accession>A0A9N9I4N2</accession>
<dbReference type="EMBL" id="CAJVPY010010620">
    <property type="protein sequence ID" value="CAG8720270.1"/>
    <property type="molecule type" value="Genomic_DNA"/>
</dbReference>
<evidence type="ECO:0000313" key="1">
    <source>
        <dbReference type="EMBL" id="CAG8720270.1"/>
    </source>
</evidence>
<dbReference type="Proteomes" id="UP000789405">
    <property type="component" value="Unassembled WGS sequence"/>
</dbReference>